<organism evidence="2 3">
    <name type="scientific">Streptomyces europaeiscabiei</name>
    <dbReference type="NCBI Taxonomy" id="146819"/>
    <lineage>
        <taxon>Bacteria</taxon>
        <taxon>Bacillati</taxon>
        <taxon>Actinomycetota</taxon>
        <taxon>Actinomycetes</taxon>
        <taxon>Kitasatosporales</taxon>
        <taxon>Streptomycetaceae</taxon>
        <taxon>Streptomyces</taxon>
    </lineage>
</organism>
<proteinExistence type="predicted"/>
<sequence length="86" mass="9262">MPTAVRSAGDAGSKVKVVTFDLHQELEGATVKGDIEFVVDRQSHRQGYLLLVSRLAVALQSNGTYTGGGERPVLTGPALRRQGRDR</sequence>
<name>A0ABU4NN16_9ACTN</name>
<keyword evidence="3" id="KW-1185">Reference proteome</keyword>
<gene>
    <name evidence="2" type="ORF">PV662_25830</name>
</gene>
<reference evidence="2 3" key="1">
    <citation type="journal article" date="2023" name="Microb. Genom.">
        <title>Mesoterricola silvestris gen. nov., sp. nov., Mesoterricola sediminis sp. nov., Geothrix oryzae sp. nov., Geothrix edaphica sp. nov., Geothrix rubra sp. nov., and Geothrix limicola sp. nov., six novel members of Acidobacteriota isolated from soils.</title>
        <authorList>
            <person name="Weisberg A.J."/>
            <person name="Pearce E."/>
            <person name="Kramer C.G."/>
            <person name="Chang J.H."/>
            <person name="Clarke C.R."/>
        </authorList>
    </citation>
    <scope>NUCLEOTIDE SEQUENCE [LARGE SCALE GENOMIC DNA]</scope>
    <source>
        <strain evidence="2 3">ID09-01A</strain>
    </source>
</reference>
<protein>
    <submittedName>
        <fullName evidence="2">Uncharacterized protein</fullName>
    </submittedName>
</protein>
<dbReference type="Gene3D" id="3.40.50.2300">
    <property type="match status" value="2"/>
</dbReference>
<evidence type="ECO:0000313" key="3">
    <source>
        <dbReference type="Proteomes" id="UP001271274"/>
    </source>
</evidence>
<comment type="caution">
    <text evidence="2">The sequence shown here is derived from an EMBL/GenBank/DDBJ whole genome shotgun (WGS) entry which is preliminary data.</text>
</comment>
<dbReference type="Proteomes" id="UP001271274">
    <property type="component" value="Unassembled WGS sequence"/>
</dbReference>
<feature type="region of interest" description="Disordered" evidence="1">
    <location>
        <begin position="64"/>
        <end position="86"/>
    </location>
</feature>
<dbReference type="EMBL" id="JARAYU010000009">
    <property type="protein sequence ID" value="MDX3703129.1"/>
    <property type="molecule type" value="Genomic_DNA"/>
</dbReference>
<evidence type="ECO:0000256" key="1">
    <source>
        <dbReference type="SAM" id="MobiDB-lite"/>
    </source>
</evidence>
<accession>A0ABU4NN16</accession>
<evidence type="ECO:0000313" key="2">
    <source>
        <dbReference type="EMBL" id="MDX3703129.1"/>
    </source>
</evidence>